<dbReference type="Proteomes" id="UP001060085">
    <property type="component" value="Linkage Group LG06"/>
</dbReference>
<organism evidence="1 2">
    <name type="scientific">Catharanthus roseus</name>
    <name type="common">Madagascar periwinkle</name>
    <name type="synonym">Vinca rosea</name>
    <dbReference type="NCBI Taxonomy" id="4058"/>
    <lineage>
        <taxon>Eukaryota</taxon>
        <taxon>Viridiplantae</taxon>
        <taxon>Streptophyta</taxon>
        <taxon>Embryophyta</taxon>
        <taxon>Tracheophyta</taxon>
        <taxon>Spermatophyta</taxon>
        <taxon>Magnoliopsida</taxon>
        <taxon>eudicotyledons</taxon>
        <taxon>Gunneridae</taxon>
        <taxon>Pentapetalae</taxon>
        <taxon>asterids</taxon>
        <taxon>lamiids</taxon>
        <taxon>Gentianales</taxon>
        <taxon>Apocynaceae</taxon>
        <taxon>Rauvolfioideae</taxon>
        <taxon>Vinceae</taxon>
        <taxon>Catharanthinae</taxon>
        <taxon>Catharanthus</taxon>
    </lineage>
</organism>
<name>A0ACC0AHN1_CATRO</name>
<comment type="caution">
    <text evidence="1">The sequence shown here is derived from an EMBL/GenBank/DDBJ whole genome shotgun (WGS) entry which is preliminary data.</text>
</comment>
<dbReference type="EMBL" id="CM044706">
    <property type="protein sequence ID" value="KAI5659522.1"/>
    <property type="molecule type" value="Genomic_DNA"/>
</dbReference>
<evidence type="ECO:0000313" key="1">
    <source>
        <dbReference type="EMBL" id="KAI5659522.1"/>
    </source>
</evidence>
<evidence type="ECO:0000313" key="2">
    <source>
        <dbReference type="Proteomes" id="UP001060085"/>
    </source>
</evidence>
<proteinExistence type="predicted"/>
<accession>A0ACC0AHN1</accession>
<keyword evidence="2" id="KW-1185">Reference proteome</keyword>
<reference evidence="2" key="1">
    <citation type="journal article" date="2023" name="Nat. Plants">
        <title>Single-cell RNA sequencing provides a high-resolution roadmap for understanding the multicellular compartmentation of specialized metabolism.</title>
        <authorList>
            <person name="Sun S."/>
            <person name="Shen X."/>
            <person name="Li Y."/>
            <person name="Li Y."/>
            <person name="Wang S."/>
            <person name="Li R."/>
            <person name="Zhang H."/>
            <person name="Shen G."/>
            <person name="Guo B."/>
            <person name="Wei J."/>
            <person name="Xu J."/>
            <person name="St-Pierre B."/>
            <person name="Chen S."/>
            <person name="Sun C."/>
        </authorList>
    </citation>
    <scope>NUCLEOTIDE SEQUENCE [LARGE SCALE GENOMIC DNA]</scope>
</reference>
<gene>
    <name evidence="1" type="ORF">M9H77_28315</name>
</gene>
<protein>
    <submittedName>
        <fullName evidence="1">Uncharacterized protein</fullName>
    </submittedName>
</protein>
<sequence>MAKASAILQVKWLAKIAEVLISAISAIVFLFFDFLDVVMCIFYRSADEFLEGKASSCYCTRISEEEENKKQKSCVDGDGAGAGEGEIDYPRGNEYFSETLHGRRNFFRNAMRGFAGIALLWPRKWWAGDEKKLLVKNNNGNRWSDCGCEACTECVVANGSSSNPRRLHFVVKEPRRGSLGDNKKKEPQNIIFLHGFLSSSSFWTETVFPNLSETTEQNYRLFAVDLLGFGRSPKPRDCFYTLKDHVEAIENSLISTYQLNSFHIVAHSMGCVIALALAAKYSKTVKSVVLIAPPYFSSEGENASLTALEKLAARRIWPPLLFGSSFMSWYEHLGRFVCFIICRNHNTWESILKLVTWKRDLHFLVLDLTRHTHHSAWHTMHNVICGGAKLMDRYLEILRMDEVKMKVIQGSRDQVVPLECSSNMKLKVPNAEVNIIENADHNSVILGREKDFTRDLECVWKSVFCSN</sequence>